<evidence type="ECO:0000259" key="3">
    <source>
        <dbReference type="PROSITE" id="PS50011"/>
    </source>
</evidence>
<dbReference type="AlphaFoldDB" id="W4FVM9"/>
<dbReference type="CDD" id="cd13999">
    <property type="entry name" value="STKc_MAP3K-like"/>
    <property type="match status" value="1"/>
</dbReference>
<dbReference type="Gene3D" id="1.10.510.10">
    <property type="entry name" value="Transferase(Phosphotransferase) domain 1"/>
    <property type="match status" value="1"/>
</dbReference>
<dbReference type="PROSITE" id="PS00108">
    <property type="entry name" value="PROTEIN_KINASE_ST"/>
    <property type="match status" value="1"/>
</dbReference>
<keyword evidence="2" id="KW-1133">Transmembrane helix</keyword>
<dbReference type="PANTHER" id="PTHR44329">
    <property type="entry name" value="SERINE/THREONINE-PROTEIN KINASE TNNI3K-RELATED"/>
    <property type="match status" value="1"/>
</dbReference>
<dbReference type="SUPFAM" id="SSF56112">
    <property type="entry name" value="Protein kinase-like (PK-like)"/>
    <property type="match status" value="1"/>
</dbReference>
<dbReference type="VEuPathDB" id="FungiDB:H257_13792"/>
<keyword evidence="2" id="KW-0472">Membrane</keyword>
<accession>W4FVM9</accession>
<organism evidence="4">
    <name type="scientific">Aphanomyces astaci</name>
    <name type="common">Crayfish plague agent</name>
    <dbReference type="NCBI Taxonomy" id="112090"/>
    <lineage>
        <taxon>Eukaryota</taxon>
        <taxon>Sar</taxon>
        <taxon>Stramenopiles</taxon>
        <taxon>Oomycota</taxon>
        <taxon>Saprolegniomycetes</taxon>
        <taxon>Saprolegniales</taxon>
        <taxon>Verrucalvaceae</taxon>
        <taxon>Aphanomyces</taxon>
    </lineage>
</organism>
<dbReference type="Gene3D" id="3.30.200.20">
    <property type="entry name" value="Phosphorylase Kinase, domain 1"/>
    <property type="match status" value="1"/>
</dbReference>
<keyword evidence="4" id="KW-0808">Transferase</keyword>
<dbReference type="GeneID" id="20815788"/>
<feature type="domain" description="Protein kinase" evidence="3">
    <location>
        <begin position="262"/>
        <end position="526"/>
    </location>
</feature>
<feature type="compositionally biased region" description="Polar residues" evidence="1">
    <location>
        <begin position="196"/>
        <end position="211"/>
    </location>
</feature>
<dbReference type="RefSeq" id="XP_009839757.1">
    <property type="nucleotide sequence ID" value="XM_009841455.1"/>
</dbReference>
<dbReference type="PANTHER" id="PTHR44329:SF214">
    <property type="entry name" value="PROTEIN KINASE DOMAIN-CONTAINING PROTEIN"/>
    <property type="match status" value="1"/>
</dbReference>
<dbReference type="GO" id="GO:0005524">
    <property type="term" value="F:ATP binding"/>
    <property type="evidence" value="ECO:0007669"/>
    <property type="project" value="InterPro"/>
</dbReference>
<dbReference type="OrthoDB" id="166708at2759"/>
<feature type="region of interest" description="Disordered" evidence="1">
    <location>
        <begin position="196"/>
        <end position="239"/>
    </location>
</feature>
<dbReference type="InterPro" id="IPR051681">
    <property type="entry name" value="Ser/Thr_Kinases-Pseudokinases"/>
</dbReference>
<evidence type="ECO:0000256" key="1">
    <source>
        <dbReference type="SAM" id="MobiDB-lite"/>
    </source>
</evidence>
<reference evidence="4" key="1">
    <citation type="submission" date="2013-12" db="EMBL/GenBank/DDBJ databases">
        <title>The Genome Sequence of Aphanomyces astaci APO3.</title>
        <authorList>
            <consortium name="The Broad Institute Genomics Platform"/>
            <person name="Russ C."/>
            <person name="Tyler B."/>
            <person name="van West P."/>
            <person name="Dieguez-Uribeondo J."/>
            <person name="Young S.K."/>
            <person name="Zeng Q."/>
            <person name="Gargeya S."/>
            <person name="Fitzgerald M."/>
            <person name="Abouelleil A."/>
            <person name="Alvarado L."/>
            <person name="Chapman S.B."/>
            <person name="Gainer-Dewar J."/>
            <person name="Goldberg J."/>
            <person name="Griggs A."/>
            <person name="Gujja S."/>
            <person name="Hansen M."/>
            <person name="Howarth C."/>
            <person name="Imamovic A."/>
            <person name="Ireland A."/>
            <person name="Larimer J."/>
            <person name="McCowan C."/>
            <person name="Murphy C."/>
            <person name="Pearson M."/>
            <person name="Poon T.W."/>
            <person name="Priest M."/>
            <person name="Roberts A."/>
            <person name="Saif S."/>
            <person name="Shea T."/>
            <person name="Sykes S."/>
            <person name="Wortman J."/>
            <person name="Nusbaum C."/>
            <person name="Birren B."/>
        </authorList>
    </citation>
    <scope>NUCLEOTIDE SEQUENCE [LARGE SCALE GENOMIC DNA]</scope>
    <source>
        <strain evidence="4">APO3</strain>
    </source>
</reference>
<dbReference type="GO" id="GO:0004674">
    <property type="term" value="F:protein serine/threonine kinase activity"/>
    <property type="evidence" value="ECO:0007669"/>
    <property type="project" value="TreeGrafter"/>
</dbReference>
<name>W4FVM9_APHAT</name>
<evidence type="ECO:0000256" key="2">
    <source>
        <dbReference type="SAM" id="Phobius"/>
    </source>
</evidence>
<dbReference type="InterPro" id="IPR000719">
    <property type="entry name" value="Prot_kinase_dom"/>
</dbReference>
<keyword evidence="2" id="KW-0812">Transmembrane</keyword>
<gene>
    <name evidence="4" type="ORF">H257_13792</name>
</gene>
<proteinExistence type="predicted"/>
<dbReference type="Pfam" id="PF07714">
    <property type="entry name" value="PK_Tyr_Ser-Thr"/>
    <property type="match status" value="1"/>
</dbReference>
<evidence type="ECO:0000313" key="4">
    <source>
        <dbReference type="EMBL" id="ETV70693.1"/>
    </source>
</evidence>
<dbReference type="InterPro" id="IPR008271">
    <property type="entry name" value="Ser/Thr_kinase_AS"/>
</dbReference>
<dbReference type="EMBL" id="KI913164">
    <property type="protein sequence ID" value="ETV70693.1"/>
    <property type="molecule type" value="Genomic_DNA"/>
</dbReference>
<dbReference type="SMART" id="SM00220">
    <property type="entry name" value="S_TKc"/>
    <property type="match status" value="1"/>
</dbReference>
<dbReference type="STRING" id="112090.W4FVM9"/>
<dbReference type="InterPro" id="IPR011009">
    <property type="entry name" value="Kinase-like_dom_sf"/>
</dbReference>
<feature type="compositionally biased region" description="Low complexity" evidence="1">
    <location>
        <begin position="219"/>
        <end position="239"/>
    </location>
</feature>
<dbReference type="PROSITE" id="PS50011">
    <property type="entry name" value="PROTEIN_KINASE_DOM"/>
    <property type="match status" value="1"/>
</dbReference>
<feature type="transmembrane region" description="Helical" evidence="2">
    <location>
        <begin position="153"/>
        <end position="173"/>
    </location>
</feature>
<sequence>MAPLPCTKAFMTNYASNMSVTVNANCYLRHGLLNGSIDSLRIATEDCQVTNCKSLITEIYVFTSSDCTFVESQTGNQWQWTNLYKFCDIPVATTTIATSRLPTTSAPSSFKPVTRAPISTSSSSGDSMPPFTIWPDGSITLTSEPTWFESNKAVVIGVSVGVLLLLTLVVFFCRRNQQQRATDIPTRVPYAPVQDTATQQVQRSNNLNSHQPPKGSYPSTMATGATGTTTATGNKTSSGSMIPDGVLDMCGLDMHRIASNEVRPVQAIAQGAYGEVWLGQYLGQKVAMKKLLTSTPVTVSDLQKFIWEISLLAKIHSPYVVQFVGVTWTKPADMTLVTEYMAGGDLRGVLVANSSAQSFKWYHKVQCALHIAEGLVYLHTMDPKVIHRDLKSRNVLLDADFNAKITDFGIARETDDATMTAGIGTYRWMAPEVLMDGHYSELADLFSFGVILSELSTELVPYSDLRNGAGNAFTDTAIMAKVMIGQLQPSFAPDCPAWFATLARECLALSPAARPSAMQAAYRLRLHVESNTRCINSY</sequence>
<protein>
    <submittedName>
        <fullName evidence="4">TKL protein kinase</fullName>
    </submittedName>
</protein>
<dbReference type="InterPro" id="IPR001245">
    <property type="entry name" value="Ser-Thr/Tyr_kinase_cat_dom"/>
</dbReference>
<keyword evidence="4" id="KW-0418">Kinase</keyword>